<evidence type="ECO:0000313" key="2">
    <source>
        <dbReference type="Proteomes" id="UP000886653"/>
    </source>
</evidence>
<evidence type="ECO:0000313" key="1">
    <source>
        <dbReference type="EMBL" id="KAG0152610.1"/>
    </source>
</evidence>
<proteinExistence type="predicted"/>
<reference evidence="1" key="1">
    <citation type="submission" date="2013-11" db="EMBL/GenBank/DDBJ databases">
        <title>Genome sequence of the fusiform rust pathogen reveals effectors for host alternation and coevolution with pine.</title>
        <authorList>
            <consortium name="DOE Joint Genome Institute"/>
            <person name="Smith K."/>
            <person name="Pendleton A."/>
            <person name="Kubisiak T."/>
            <person name="Anderson C."/>
            <person name="Salamov A."/>
            <person name="Aerts A."/>
            <person name="Riley R."/>
            <person name="Clum A."/>
            <person name="Lindquist E."/>
            <person name="Ence D."/>
            <person name="Campbell M."/>
            <person name="Kronenberg Z."/>
            <person name="Feau N."/>
            <person name="Dhillon B."/>
            <person name="Hamelin R."/>
            <person name="Burleigh J."/>
            <person name="Smith J."/>
            <person name="Yandell M."/>
            <person name="Nelson C."/>
            <person name="Grigoriev I."/>
            <person name="Davis J."/>
        </authorList>
    </citation>
    <scope>NUCLEOTIDE SEQUENCE</scope>
    <source>
        <strain evidence="1">G11</strain>
    </source>
</reference>
<evidence type="ECO:0008006" key="3">
    <source>
        <dbReference type="Google" id="ProtNLM"/>
    </source>
</evidence>
<organism evidence="1 2">
    <name type="scientific">Cronartium quercuum f. sp. fusiforme G11</name>
    <dbReference type="NCBI Taxonomy" id="708437"/>
    <lineage>
        <taxon>Eukaryota</taxon>
        <taxon>Fungi</taxon>
        <taxon>Dikarya</taxon>
        <taxon>Basidiomycota</taxon>
        <taxon>Pucciniomycotina</taxon>
        <taxon>Pucciniomycetes</taxon>
        <taxon>Pucciniales</taxon>
        <taxon>Coleosporiaceae</taxon>
        <taxon>Cronartium</taxon>
    </lineage>
</organism>
<protein>
    <recommendedName>
        <fullName evidence="3">Retrotransposon Copia-like N-terminal domain-containing protein</fullName>
    </recommendedName>
</protein>
<name>A0A9P6NSF8_9BASI</name>
<dbReference type="Proteomes" id="UP000886653">
    <property type="component" value="Unassembled WGS sequence"/>
</dbReference>
<sequence length="142" mass="15411">MAASSHQAQGPITQVSIPPSTLAIIPKLSTGNFHAWKMQLETGLGAYKLRDFLLLDVNVPSDPTQLDEYTTKHCQALNAIHSTVDEENFEVIAHLNSAYEAYTSLCNQHGDSGGLSTATLFYDLVNLRLQPGGLVADQVTQI</sequence>
<dbReference type="Pfam" id="PF14223">
    <property type="entry name" value="Retrotran_gag_2"/>
    <property type="match status" value="1"/>
</dbReference>
<comment type="caution">
    <text evidence="1">The sequence shown here is derived from an EMBL/GenBank/DDBJ whole genome shotgun (WGS) entry which is preliminary data.</text>
</comment>
<keyword evidence="2" id="KW-1185">Reference proteome</keyword>
<dbReference type="EMBL" id="MU167208">
    <property type="protein sequence ID" value="KAG0152610.1"/>
    <property type="molecule type" value="Genomic_DNA"/>
</dbReference>
<dbReference type="AlphaFoldDB" id="A0A9P6NSF8"/>
<accession>A0A9P6NSF8</accession>
<gene>
    <name evidence="1" type="ORF">CROQUDRAFT_35340</name>
</gene>